<protein>
    <recommendedName>
        <fullName evidence="1">Phage neck terminator protein gp12-like domain-containing protein</fullName>
    </recommendedName>
</protein>
<name>A0A8S5SIW4_9VIRU</name>
<dbReference type="EMBL" id="BK032598">
    <property type="protein sequence ID" value="DAF50607.1"/>
    <property type="molecule type" value="Genomic_DNA"/>
</dbReference>
<dbReference type="Pfam" id="PF23961">
    <property type="entry name" value="Phage_tail_terminator_9"/>
    <property type="match status" value="1"/>
</dbReference>
<reference evidence="2" key="1">
    <citation type="journal article" date="2021" name="Proc. Natl. Acad. Sci. U.S.A.">
        <title>A Catalog of Tens of Thousands of Viruses from Human Metagenomes Reveals Hidden Associations with Chronic Diseases.</title>
        <authorList>
            <person name="Tisza M.J."/>
            <person name="Buck C.B."/>
        </authorList>
    </citation>
    <scope>NUCLEOTIDE SEQUENCE</scope>
    <source>
        <strain evidence="2">CtqZP6</strain>
    </source>
</reference>
<feature type="domain" description="Phage neck terminator protein gp12-like" evidence="1">
    <location>
        <begin position="68"/>
        <end position="178"/>
    </location>
</feature>
<evidence type="ECO:0000313" key="2">
    <source>
        <dbReference type="EMBL" id="DAF50607.1"/>
    </source>
</evidence>
<proteinExistence type="predicted"/>
<dbReference type="InterPro" id="IPR057087">
    <property type="entry name" value="Gp12-like"/>
</dbReference>
<evidence type="ECO:0000259" key="1">
    <source>
        <dbReference type="Pfam" id="PF23961"/>
    </source>
</evidence>
<organism evidence="2">
    <name type="scientific">Phage sp. ctqZP6</name>
    <dbReference type="NCBI Taxonomy" id="2828010"/>
    <lineage>
        <taxon>Viruses</taxon>
    </lineage>
</organism>
<accession>A0A8S5SIW4</accession>
<sequence>MNTIADINELNRLVRNQLIIQAELPSDRVRNALTTYGATLDKLLTKQEFDSVCPCEELMLFELRTRENDGDVSMTEVDDTVSFYKSYTLYIILYGDNAATIMNKLIARLRTQAVRQALYEKGVYIEEVKNDSSVNEFKNDVMWHRHDTEILISCKMSIKQVTPDDAFEKVNPVNTIYKGDENNE</sequence>